<protein>
    <submittedName>
        <fullName evidence="2">Uncharacterized protein</fullName>
    </submittedName>
</protein>
<sequence length="338" mass="36736">MKPKLQVIESLTETLKFVFTNIPTIFRLSWVGILLSMLVFAGLGYAIYDSVDWRNFSALGEDDSGAEAMAAVGDFFRVYGAIVGWFFLSFIVLTPFMVVLKQVAAGTASAPVGIGYFRFGAREWNFLGSHIVLLLLSMVVYLLLALVVGGLFVGVMMGGAMIDLWGNIFADQAGTGSLDTPSAAQIALIVLFYITAIVLFSWYCLRASLFTTAAAIENSVAPMGSFGLTGGNVWRILATFILYSLFLMAVEMVLQFVFMFVFLGSSFSMVGELQDDTIPWGLFAVLGIAGGVFMMVYMMVRMALDTTLTAKMYQSLTRTDDGDDDLVGGLSNEPQPLA</sequence>
<keyword evidence="1" id="KW-1133">Transmembrane helix</keyword>
<evidence type="ECO:0000313" key="4">
    <source>
        <dbReference type="Proteomes" id="UP000621856"/>
    </source>
</evidence>
<feature type="transmembrane region" description="Helical" evidence="1">
    <location>
        <begin position="182"/>
        <end position="205"/>
    </location>
</feature>
<reference evidence="3 5" key="2">
    <citation type="submission" date="2020-02" db="EMBL/GenBank/DDBJ databases">
        <title>Genome sequence of Parvularcula flava strain NH6-79.</title>
        <authorList>
            <person name="Abdul Karim M.H."/>
            <person name="Lam M.Q."/>
            <person name="Chen S.J."/>
            <person name="Yahya A."/>
            <person name="Shahir S."/>
            <person name="Shamsir M.S."/>
            <person name="Chong C.S."/>
        </authorList>
    </citation>
    <scope>NUCLEOTIDE SEQUENCE [LARGE SCALE GENOMIC DNA]</scope>
    <source>
        <strain evidence="3 5">NH6-79</strain>
    </source>
</reference>
<name>A0A8J3EQ99_9PROT</name>
<dbReference type="EMBL" id="BMGZ01000001">
    <property type="protein sequence ID" value="GGH93989.1"/>
    <property type="molecule type" value="Genomic_DNA"/>
</dbReference>
<dbReference type="EMBL" id="VCJR02000001">
    <property type="protein sequence ID" value="NHK26977.1"/>
    <property type="molecule type" value="Genomic_DNA"/>
</dbReference>
<keyword evidence="5" id="KW-1185">Reference proteome</keyword>
<evidence type="ECO:0000313" key="5">
    <source>
        <dbReference type="Proteomes" id="UP000818603"/>
    </source>
</evidence>
<evidence type="ECO:0000256" key="1">
    <source>
        <dbReference type="SAM" id="Phobius"/>
    </source>
</evidence>
<dbReference type="Proteomes" id="UP000621856">
    <property type="component" value="Unassembled WGS sequence"/>
</dbReference>
<feature type="transmembrane region" description="Helical" evidence="1">
    <location>
        <begin position="240"/>
        <end position="262"/>
    </location>
</feature>
<gene>
    <name evidence="3" type="ORF">FF098_003520</name>
    <name evidence="2" type="ORF">GCM10011355_07120</name>
</gene>
<dbReference type="AlphaFoldDB" id="A0A8J3EQ99"/>
<proteinExistence type="predicted"/>
<keyword evidence="1" id="KW-0472">Membrane</keyword>
<feature type="transmembrane region" description="Helical" evidence="1">
    <location>
        <begin position="78"/>
        <end position="100"/>
    </location>
</feature>
<comment type="caution">
    <text evidence="2">The sequence shown here is derived from an EMBL/GenBank/DDBJ whole genome shotgun (WGS) entry which is preliminary data.</text>
</comment>
<evidence type="ECO:0000313" key="3">
    <source>
        <dbReference type="EMBL" id="NHK26977.1"/>
    </source>
</evidence>
<accession>A0A8J3EQ99</accession>
<reference evidence="2" key="1">
    <citation type="journal article" date="2014" name="Int. J. Syst. Evol. Microbiol.">
        <title>Complete genome sequence of Corynebacterium casei LMG S-19264T (=DSM 44701T), isolated from a smear-ripened cheese.</title>
        <authorList>
            <consortium name="US DOE Joint Genome Institute (JGI-PGF)"/>
            <person name="Walter F."/>
            <person name="Albersmeier A."/>
            <person name="Kalinowski J."/>
            <person name="Ruckert C."/>
        </authorList>
    </citation>
    <scope>NUCLEOTIDE SEQUENCE</scope>
    <source>
        <strain evidence="2">CGMCC 1.14984</strain>
    </source>
</reference>
<dbReference type="RefSeq" id="WP_155137464.1">
    <property type="nucleotide sequence ID" value="NZ_BMGZ01000001.1"/>
</dbReference>
<feature type="transmembrane region" description="Helical" evidence="1">
    <location>
        <begin position="25"/>
        <end position="48"/>
    </location>
</feature>
<feature type="transmembrane region" description="Helical" evidence="1">
    <location>
        <begin position="131"/>
        <end position="162"/>
    </location>
</feature>
<keyword evidence="1" id="KW-0812">Transmembrane</keyword>
<evidence type="ECO:0000313" key="2">
    <source>
        <dbReference type="EMBL" id="GGH93989.1"/>
    </source>
</evidence>
<reference evidence="2" key="3">
    <citation type="submission" date="2020-09" db="EMBL/GenBank/DDBJ databases">
        <authorList>
            <person name="Sun Q."/>
            <person name="Zhou Y."/>
        </authorList>
    </citation>
    <scope>NUCLEOTIDE SEQUENCE</scope>
    <source>
        <strain evidence="2">CGMCC 1.14984</strain>
    </source>
</reference>
<organism evidence="2 4">
    <name type="scientific">Aquisalinus luteolus</name>
    <dbReference type="NCBI Taxonomy" id="1566827"/>
    <lineage>
        <taxon>Bacteria</taxon>
        <taxon>Pseudomonadati</taxon>
        <taxon>Pseudomonadota</taxon>
        <taxon>Alphaproteobacteria</taxon>
        <taxon>Parvularculales</taxon>
        <taxon>Parvularculaceae</taxon>
        <taxon>Aquisalinus</taxon>
    </lineage>
</organism>
<feature type="transmembrane region" description="Helical" evidence="1">
    <location>
        <begin position="282"/>
        <end position="304"/>
    </location>
</feature>
<dbReference type="Proteomes" id="UP000818603">
    <property type="component" value="Unassembled WGS sequence"/>
</dbReference>